<evidence type="ECO:0000313" key="2">
    <source>
        <dbReference type="Proteomes" id="UP000663846"/>
    </source>
</evidence>
<accession>A0A8H2WFY6</accession>
<dbReference type="AlphaFoldDB" id="A0A8H2WFY6"/>
<gene>
    <name evidence="1" type="ORF">RDB_LOCUS31961</name>
</gene>
<name>A0A8H2WFY6_9AGAM</name>
<proteinExistence type="predicted"/>
<dbReference type="Proteomes" id="UP000663846">
    <property type="component" value="Unassembled WGS sequence"/>
</dbReference>
<sequence length="194" mass="20842">MSPLMKSLYQVHGEHPIAPPKLGRDFHELRNEGNIIPETESLARQRPPMVCPPSQPGPNPPLIFGSALANTVPDATNSFRLRHQTLPAVDETMELLSEAHVQGQVMNYEILDGVSLGRLMLGAMIATAPGVQTASAIHTTAGLCIKGLCGAVQSTAHFSGTFRSVRVGRMEEEISGGWIVITSQDVHDAERAST</sequence>
<protein>
    <submittedName>
        <fullName evidence="1">Uncharacterized protein</fullName>
    </submittedName>
</protein>
<reference evidence="1" key="1">
    <citation type="submission" date="2021-01" db="EMBL/GenBank/DDBJ databases">
        <authorList>
            <person name="Kaushik A."/>
        </authorList>
    </citation>
    <scope>NUCLEOTIDE SEQUENCE</scope>
    <source>
        <strain evidence="1">AG1-1C</strain>
    </source>
</reference>
<evidence type="ECO:0000313" key="1">
    <source>
        <dbReference type="EMBL" id="CAE6378255.1"/>
    </source>
</evidence>
<organism evidence="1 2">
    <name type="scientific">Rhizoctonia solani</name>
    <dbReference type="NCBI Taxonomy" id="456999"/>
    <lineage>
        <taxon>Eukaryota</taxon>
        <taxon>Fungi</taxon>
        <taxon>Dikarya</taxon>
        <taxon>Basidiomycota</taxon>
        <taxon>Agaricomycotina</taxon>
        <taxon>Agaricomycetes</taxon>
        <taxon>Cantharellales</taxon>
        <taxon>Ceratobasidiaceae</taxon>
        <taxon>Rhizoctonia</taxon>
    </lineage>
</organism>
<comment type="caution">
    <text evidence="1">The sequence shown here is derived from an EMBL/GenBank/DDBJ whole genome shotgun (WGS) entry which is preliminary data.</text>
</comment>
<dbReference type="EMBL" id="CAJMWS010000207">
    <property type="protein sequence ID" value="CAE6378255.1"/>
    <property type="molecule type" value="Genomic_DNA"/>
</dbReference>